<keyword evidence="4" id="KW-1185">Reference proteome</keyword>
<accession>A0A4Z0MCB1</accession>
<dbReference type="SUPFAM" id="SSF46785">
    <property type="entry name" value="Winged helix' DNA-binding domain"/>
    <property type="match status" value="2"/>
</dbReference>
<dbReference type="GO" id="GO:0003887">
    <property type="term" value="F:DNA-directed DNA polymerase activity"/>
    <property type="evidence" value="ECO:0007669"/>
    <property type="project" value="InterPro"/>
</dbReference>
<dbReference type="GO" id="GO:0006270">
    <property type="term" value="P:DNA replication initiation"/>
    <property type="evidence" value="ECO:0007669"/>
    <property type="project" value="InterPro"/>
</dbReference>
<name>A0A4Z0MCB1_9BACT</name>
<evidence type="ECO:0000259" key="2">
    <source>
        <dbReference type="Pfam" id="PF01051"/>
    </source>
</evidence>
<organism evidence="3 4">
    <name type="scientific">Hymenobacter wooponensis</name>
    <dbReference type="NCBI Taxonomy" id="1525360"/>
    <lineage>
        <taxon>Bacteria</taxon>
        <taxon>Pseudomonadati</taxon>
        <taxon>Bacteroidota</taxon>
        <taxon>Cytophagia</taxon>
        <taxon>Cytophagales</taxon>
        <taxon>Hymenobacteraceae</taxon>
        <taxon>Hymenobacter</taxon>
    </lineage>
</organism>
<dbReference type="InterPro" id="IPR036390">
    <property type="entry name" value="WH_DNA-bd_sf"/>
</dbReference>
<dbReference type="InterPro" id="IPR000525">
    <property type="entry name" value="Initiator_Rep_WH1"/>
</dbReference>
<evidence type="ECO:0000313" key="3">
    <source>
        <dbReference type="EMBL" id="TGD77017.1"/>
    </source>
</evidence>
<evidence type="ECO:0000256" key="1">
    <source>
        <dbReference type="ARBA" id="ARBA00038283"/>
    </source>
</evidence>
<dbReference type="Gene3D" id="1.10.10.10">
    <property type="entry name" value="Winged helix-like DNA-binding domain superfamily/Winged helix DNA-binding domain"/>
    <property type="match status" value="2"/>
</dbReference>
<dbReference type="AlphaFoldDB" id="A0A4Z0MCB1"/>
<dbReference type="EMBL" id="SRKZ01000011">
    <property type="protein sequence ID" value="TGD77017.1"/>
    <property type="molecule type" value="Genomic_DNA"/>
</dbReference>
<dbReference type="InterPro" id="IPR036388">
    <property type="entry name" value="WH-like_DNA-bd_sf"/>
</dbReference>
<sequence>MLGNRLPRVTLPVPMLELDLQYEPEALARVKQHWAATFAHQRRISVYGKRIMARVMEQIKEDDLQLRDYYQLRVSSVVEGTDIDTDTAYSFLKKAIYELAHVTWEFESLDGSEWYIRHLLDTTKERRVGFKDGIITIILNPQLAPYFVQIAGQYSTYKLDGYMGLHSWYSMRFFEILSAFRDTGWWEVSLEEYRLLMDCGQELDKYGSPKKDRKGNPVMKHADTNELIKKTVLGAQKELERTPCAFVYNPILEANRAGRGRKKIVGLRFELLHKQSTVIPASWLADEILRPVIDRLREFKVTDRNIALYLKVMEVVEARKLLREWQLKENSQKKIDDKQKYCNAVFVRVGKQISEEKKKDALLARQVVQAALGFDKK</sequence>
<feature type="domain" description="Initiator Rep protein WH1" evidence="2">
    <location>
        <begin position="30"/>
        <end position="178"/>
    </location>
</feature>
<comment type="similarity">
    <text evidence="1">Belongs to the initiator RepB protein family.</text>
</comment>
<dbReference type="Proteomes" id="UP000298284">
    <property type="component" value="Unassembled WGS sequence"/>
</dbReference>
<dbReference type="OrthoDB" id="863913at2"/>
<gene>
    <name evidence="3" type="ORF">EU557_24890</name>
</gene>
<evidence type="ECO:0000313" key="4">
    <source>
        <dbReference type="Proteomes" id="UP000298284"/>
    </source>
</evidence>
<dbReference type="RefSeq" id="WP_135398488.1">
    <property type="nucleotide sequence ID" value="NZ_SRKZ01000011.1"/>
</dbReference>
<proteinExistence type="inferred from homology"/>
<comment type="caution">
    <text evidence="3">The sequence shown here is derived from an EMBL/GenBank/DDBJ whole genome shotgun (WGS) entry which is preliminary data.</text>
</comment>
<reference evidence="3 4" key="1">
    <citation type="submission" date="2019-04" db="EMBL/GenBank/DDBJ databases">
        <authorList>
            <person name="Feng G."/>
            <person name="Zhang J."/>
            <person name="Zhu H."/>
        </authorList>
    </citation>
    <scope>NUCLEOTIDE SEQUENCE [LARGE SCALE GENOMIC DNA]</scope>
    <source>
        <strain evidence="3 4">JCM 19491</strain>
    </source>
</reference>
<protein>
    <submittedName>
        <fullName evidence="3">RepB family plasmid replication initiator protein</fullName>
    </submittedName>
</protein>
<dbReference type="Pfam" id="PF01051">
    <property type="entry name" value="Rep3_N"/>
    <property type="match status" value="1"/>
</dbReference>